<dbReference type="HOGENOM" id="CLU_194986_0_0_0"/>
<dbReference type="InterPro" id="IPR010985">
    <property type="entry name" value="Ribbon_hlx_hlx"/>
</dbReference>
<name>A9BJW0_PETMO</name>
<gene>
    <name evidence="1" type="ordered locus">Pmob_0981</name>
</gene>
<sequence length="78" mass="9033">MTLKIPKPLYDKLKSIIENTGYSSVTEFVVFVLRDLVSSEEIQQTKKNNKSTNQIETLTEEEIKAIKKRLKNLGYLDE</sequence>
<dbReference type="KEGG" id="pmo:Pmob_0981"/>
<dbReference type="CDD" id="cd22231">
    <property type="entry name" value="RHH_NikR_HicB-like"/>
    <property type="match status" value="1"/>
</dbReference>
<reference evidence="1" key="1">
    <citation type="submission" date="2007-11" db="EMBL/GenBank/DDBJ databases">
        <title>Complete sequence of Petroga mobilis SJ95.</title>
        <authorList>
            <consortium name="US DOE Joint Genome Institute"/>
            <person name="Copeland A."/>
            <person name="Lucas S."/>
            <person name="Lapidus A."/>
            <person name="Barry K."/>
            <person name="Glavina del Rio T."/>
            <person name="Dalin E."/>
            <person name="Tice H."/>
            <person name="Pitluck S."/>
            <person name="Meincke L."/>
            <person name="Brettin T."/>
            <person name="Bruce D."/>
            <person name="Detter J.C."/>
            <person name="Han C."/>
            <person name="Kuske C.R."/>
            <person name="Schmutz J."/>
            <person name="Larimer F."/>
            <person name="Land M."/>
            <person name="Hauser L."/>
            <person name="Kyrpides N."/>
            <person name="Mikhailova N."/>
            <person name="Noll K."/>
            <person name="Richardson P."/>
        </authorList>
    </citation>
    <scope>NUCLEOTIDE SEQUENCE [LARGE SCALE GENOMIC DNA]</scope>
    <source>
        <strain evidence="1">SJ95</strain>
    </source>
</reference>
<protein>
    <recommendedName>
        <fullName evidence="3">CopG family transcriptional regulator</fullName>
    </recommendedName>
</protein>
<dbReference type="AlphaFoldDB" id="A9BJW0"/>
<evidence type="ECO:0000313" key="1">
    <source>
        <dbReference type="EMBL" id="ABX31703.1"/>
    </source>
</evidence>
<accession>A9BJW0</accession>
<evidence type="ECO:0008006" key="3">
    <source>
        <dbReference type="Google" id="ProtNLM"/>
    </source>
</evidence>
<evidence type="ECO:0000313" key="2">
    <source>
        <dbReference type="Proteomes" id="UP000000789"/>
    </source>
</evidence>
<dbReference type="EMBL" id="CP000879">
    <property type="protein sequence ID" value="ABX31703.1"/>
    <property type="molecule type" value="Genomic_DNA"/>
</dbReference>
<dbReference type="GO" id="GO:0006355">
    <property type="term" value="P:regulation of DNA-templated transcription"/>
    <property type="evidence" value="ECO:0007669"/>
    <property type="project" value="InterPro"/>
</dbReference>
<dbReference type="Proteomes" id="UP000000789">
    <property type="component" value="Chromosome"/>
</dbReference>
<dbReference type="SUPFAM" id="SSF47598">
    <property type="entry name" value="Ribbon-helix-helix"/>
    <property type="match status" value="1"/>
</dbReference>
<organism evidence="1 2">
    <name type="scientific">Petrotoga mobilis (strain DSM 10674 / SJ95)</name>
    <dbReference type="NCBI Taxonomy" id="403833"/>
    <lineage>
        <taxon>Bacteria</taxon>
        <taxon>Thermotogati</taxon>
        <taxon>Thermotogota</taxon>
        <taxon>Thermotogae</taxon>
        <taxon>Petrotogales</taxon>
        <taxon>Petrotogaceae</taxon>
        <taxon>Petrotoga</taxon>
    </lineage>
</organism>
<keyword evidence="2" id="KW-1185">Reference proteome</keyword>
<proteinExistence type="predicted"/>
<dbReference type="eggNOG" id="ENOG502ZUUE">
    <property type="taxonomic scope" value="Bacteria"/>
</dbReference>